<evidence type="ECO:0000256" key="6">
    <source>
        <dbReference type="ARBA" id="ARBA00022729"/>
    </source>
</evidence>
<feature type="chain" id="PRO_5025502292" description="Asporin" evidence="13">
    <location>
        <begin position="16"/>
        <end position="364"/>
    </location>
</feature>
<keyword evidence="5" id="KW-0433">Leucine-rich repeat</keyword>
<dbReference type="AlphaFoldDB" id="A0A667Y177"/>
<dbReference type="InterPro" id="IPR001611">
    <property type="entry name" value="Leu-rich_rpt"/>
</dbReference>
<dbReference type="GeneTree" id="ENSGT00940000157444"/>
<evidence type="ECO:0000259" key="14">
    <source>
        <dbReference type="SMART" id="SM00013"/>
    </source>
</evidence>
<keyword evidence="8 11" id="KW-1015">Disulfide bond</keyword>
<keyword evidence="7" id="KW-0677">Repeat</keyword>
<dbReference type="PROSITE" id="PS51450">
    <property type="entry name" value="LRR"/>
    <property type="match status" value="2"/>
</dbReference>
<dbReference type="PANTHER" id="PTHR45712:SF2">
    <property type="entry name" value="ASPORIN"/>
    <property type="match status" value="1"/>
</dbReference>
<keyword evidence="16" id="KW-1185">Reference proteome</keyword>
<evidence type="ECO:0000256" key="8">
    <source>
        <dbReference type="ARBA" id="ARBA00023157"/>
    </source>
</evidence>
<keyword evidence="3" id="KW-0964">Secreted</keyword>
<evidence type="ECO:0000256" key="7">
    <source>
        <dbReference type="ARBA" id="ARBA00022737"/>
    </source>
</evidence>
<sequence length="364" mass="41219">MKVFFLLCLLALGDAKPYQPINVMDFLRNYDIMMGDADDDDDNNIDDDDDDDDDEDEDCPAGCQCWPRVVQCSDQGLISVPEKIPEDTVMIDLQNNDITEIKEDDFKGLNTIYALFLINNKISKIHPKAFKNMDRLRLLYLSYNLLTEIPANLPRNILELRFHENRIARIKRDAFRGLRSLNVLELGANPLANSGIEPGAFDGMSTLYVGIAEAKLTAVPKDLPSSITELSLDYNKIAKIEVEDFIRYKNLQRLGLGFNQIKSVENGSFISIPNIREIHLDNNRLKKVPPGLSSLRYLQVIYLHVNKISSVGVNDFCPAQPSAKKNLYTGISLFANPVKYWNIQPATFRCVTGRRGVQLGNFRK</sequence>
<dbReference type="CTD" id="54829"/>
<dbReference type="GeneID" id="115359688"/>
<evidence type="ECO:0000256" key="4">
    <source>
        <dbReference type="ARBA" id="ARBA00022530"/>
    </source>
</evidence>
<comment type="similarity">
    <text evidence="2 10">Belongs to the small leucine-rich proteoglycan (SLRP) family. SLRP class I subfamily.</text>
</comment>
<reference evidence="15" key="1">
    <citation type="submission" date="2019-06" db="EMBL/GenBank/DDBJ databases">
        <authorList>
            <consortium name="Wellcome Sanger Institute Data Sharing"/>
        </authorList>
    </citation>
    <scope>NUCLEOTIDE SEQUENCE [LARGE SCALE GENOMIC DNA]</scope>
</reference>
<evidence type="ECO:0000256" key="9">
    <source>
        <dbReference type="ARBA" id="ARBA00023180"/>
    </source>
</evidence>
<dbReference type="InterPro" id="IPR050333">
    <property type="entry name" value="SLRP"/>
</dbReference>
<feature type="disulfide bond" evidence="11">
    <location>
        <begin position="59"/>
        <end position="65"/>
    </location>
</feature>
<evidence type="ECO:0000313" key="15">
    <source>
        <dbReference type="Ensembl" id="ENSMMDP00005020278.1"/>
    </source>
</evidence>
<feature type="disulfide bond" evidence="11">
    <location>
        <begin position="317"/>
        <end position="350"/>
    </location>
</feature>
<evidence type="ECO:0000256" key="11">
    <source>
        <dbReference type="PIRSR" id="PIRSR002490-1"/>
    </source>
</evidence>
<dbReference type="PANTHER" id="PTHR45712">
    <property type="entry name" value="AGAP008170-PA"/>
    <property type="match status" value="1"/>
</dbReference>
<dbReference type="InterPro" id="IPR003591">
    <property type="entry name" value="Leu-rich_rpt_typical-subtyp"/>
</dbReference>
<name>A0A667Y177_9TELE</name>
<dbReference type="InterPro" id="IPR032675">
    <property type="entry name" value="LRR_dom_sf"/>
</dbReference>
<gene>
    <name evidence="15" type="primary">ASPN</name>
    <name evidence="15" type="synonym">aspn</name>
</gene>
<dbReference type="InterPro" id="IPR000372">
    <property type="entry name" value="LRRNT"/>
</dbReference>
<evidence type="ECO:0000256" key="3">
    <source>
        <dbReference type="ARBA" id="ARBA00022525"/>
    </source>
</evidence>
<proteinExistence type="inferred from homology"/>
<organism evidence="15 16">
    <name type="scientific">Myripristis murdjan</name>
    <name type="common">pinecone soldierfish</name>
    <dbReference type="NCBI Taxonomy" id="586833"/>
    <lineage>
        <taxon>Eukaryota</taxon>
        <taxon>Metazoa</taxon>
        <taxon>Chordata</taxon>
        <taxon>Craniata</taxon>
        <taxon>Vertebrata</taxon>
        <taxon>Euteleostomi</taxon>
        <taxon>Actinopterygii</taxon>
        <taxon>Neopterygii</taxon>
        <taxon>Teleostei</taxon>
        <taxon>Neoteleostei</taxon>
        <taxon>Acanthomorphata</taxon>
        <taxon>Holocentriformes</taxon>
        <taxon>Holocentridae</taxon>
        <taxon>Myripristis</taxon>
    </lineage>
</organism>
<feature type="disulfide bond" evidence="11">
    <location>
        <begin position="63"/>
        <end position="72"/>
    </location>
</feature>
<feature type="domain" description="LRRNT" evidence="14">
    <location>
        <begin position="58"/>
        <end position="90"/>
    </location>
</feature>
<feature type="signal peptide" evidence="13">
    <location>
        <begin position="1"/>
        <end position="15"/>
    </location>
</feature>
<evidence type="ECO:0000256" key="2">
    <source>
        <dbReference type="ARBA" id="ARBA00009811"/>
    </source>
</evidence>
<keyword evidence="9" id="KW-0325">Glycoprotein</keyword>
<accession>A0A667Y177</accession>
<dbReference type="GO" id="GO:0005615">
    <property type="term" value="C:extracellular space"/>
    <property type="evidence" value="ECO:0007669"/>
    <property type="project" value="TreeGrafter"/>
</dbReference>
<keyword evidence="6 13" id="KW-0732">Signal</keyword>
<dbReference type="SMART" id="SM00369">
    <property type="entry name" value="LRR_TYP"/>
    <property type="match status" value="6"/>
</dbReference>
<evidence type="ECO:0000256" key="1">
    <source>
        <dbReference type="ARBA" id="ARBA00004498"/>
    </source>
</evidence>
<dbReference type="Ensembl" id="ENSMMDT00005020754.1">
    <property type="protein sequence ID" value="ENSMMDP00005020278.1"/>
    <property type="gene ID" value="ENSMMDG00005009986.1"/>
</dbReference>
<dbReference type="OrthoDB" id="1111193at2759"/>
<keyword evidence="4 10" id="KW-0272">Extracellular matrix</keyword>
<dbReference type="PIRSF" id="PIRSF002490">
    <property type="entry name" value="SLRP_I"/>
    <property type="match status" value="1"/>
</dbReference>
<dbReference type="SMART" id="SM00013">
    <property type="entry name" value="LRRNT"/>
    <property type="match status" value="1"/>
</dbReference>
<comment type="subcellular location">
    <subcellularLocation>
        <location evidence="1 10">Secreted</location>
        <location evidence="1 10">Extracellular space</location>
        <location evidence="1 10">Extracellular matrix</location>
    </subcellularLocation>
</comment>
<dbReference type="Proteomes" id="UP000472263">
    <property type="component" value="Chromosome 5"/>
</dbReference>
<dbReference type="Pfam" id="PF13855">
    <property type="entry name" value="LRR_8"/>
    <property type="match status" value="2"/>
</dbReference>
<evidence type="ECO:0000256" key="12">
    <source>
        <dbReference type="SAM" id="MobiDB-lite"/>
    </source>
</evidence>
<dbReference type="InParanoid" id="A0A667Y177"/>
<dbReference type="InterPro" id="IPR016352">
    <property type="entry name" value="SLRP_I_decor/aspor/byglycan"/>
</dbReference>
<evidence type="ECO:0000313" key="16">
    <source>
        <dbReference type="Proteomes" id="UP000472263"/>
    </source>
</evidence>
<protein>
    <recommendedName>
        <fullName evidence="10">Asporin</fullName>
    </recommendedName>
</protein>
<dbReference type="SUPFAM" id="SSF52058">
    <property type="entry name" value="L domain-like"/>
    <property type="match status" value="1"/>
</dbReference>
<reference evidence="15" key="2">
    <citation type="submission" date="2025-08" db="UniProtKB">
        <authorList>
            <consortium name="Ensembl"/>
        </authorList>
    </citation>
    <scope>IDENTIFICATION</scope>
</reference>
<evidence type="ECO:0000256" key="5">
    <source>
        <dbReference type="ARBA" id="ARBA00022614"/>
    </source>
</evidence>
<reference evidence="15" key="3">
    <citation type="submission" date="2025-09" db="UniProtKB">
        <authorList>
            <consortium name="Ensembl"/>
        </authorList>
    </citation>
    <scope>IDENTIFICATION</scope>
</reference>
<feature type="region of interest" description="Disordered" evidence="12">
    <location>
        <begin position="38"/>
        <end position="58"/>
    </location>
</feature>
<dbReference type="Gene3D" id="3.80.10.10">
    <property type="entry name" value="Ribonuclease Inhibitor"/>
    <property type="match status" value="1"/>
</dbReference>
<dbReference type="RefSeq" id="XP_029908129.1">
    <property type="nucleotide sequence ID" value="XM_030052269.1"/>
</dbReference>
<evidence type="ECO:0000256" key="13">
    <source>
        <dbReference type="SAM" id="SignalP"/>
    </source>
</evidence>
<evidence type="ECO:0000256" key="10">
    <source>
        <dbReference type="PIRNR" id="PIRNR002490"/>
    </source>
</evidence>
<dbReference type="Pfam" id="PF01462">
    <property type="entry name" value="LRRNT"/>
    <property type="match status" value="1"/>
</dbReference>